<name>A0A562N116_9SPHI</name>
<reference evidence="1 2" key="1">
    <citation type="journal article" date="2015" name="Stand. Genomic Sci.">
        <title>Genomic Encyclopedia of Bacterial and Archaeal Type Strains, Phase III: the genomes of soil and plant-associated and newly described type strains.</title>
        <authorList>
            <person name="Whitman W.B."/>
            <person name="Woyke T."/>
            <person name="Klenk H.P."/>
            <person name="Zhou Y."/>
            <person name="Lilburn T.G."/>
            <person name="Beck B.J."/>
            <person name="De Vos P."/>
            <person name="Vandamme P."/>
            <person name="Eisen J.A."/>
            <person name="Garrity G."/>
            <person name="Hugenholtz P."/>
            <person name="Kyrpides N.C."/>
        </authorList>
    </citation>
    <scope>NUCLEOTIDE SEQUENCE [LARGE SCALE GENOMIC DNA]</scope>
    <source>
        <strain evidence="1 2">CGMCC 1.6855</strain>
    </source>
</reference>
<dbReference type="EMBL" id="VLKR01000001">
    <property type="protein sequence ID" value="TWI25531.1"/>
    <property type="molecule type" value="Genomic_DNA"/>
</dbReference>
<evidence type="ECO:0000313" key="2">
    <source>
        <dbReference type="Proteomes" id="UP000315908"/>
    </source>
</evidence>
<dbReference type="AlphaFoldDB" id="A0A562N116"/>
<dbReference type="Proteomes" id="UP000315908">
    <property type="component" value="Unassembled WGS sequence"/>
</dbReference>
<organism evidence="1 2">
    <name type="scientific">Sphingobacterium siyangense</name>
    <dbReference type="NCBI Taxonomy" id="459529"/>
    <lineage>
        <taxon>Bacteria</taxon>
        <taxon>Pseudomonadati</taxon>
        <taxon>Bacteroidota</taxon>
        <taxon>Sphingobacteriia</taxon>
        <taxon>Sphingobacteriales</taxon>
        <taxon>Sphingobacteriaceae</taxon>
        <taxon>Sphingobacterium</taxon>
    </lineage>
</organism>
<gene>
    <name evidence="1" type="ORF">IQ31_00096</name>
</gene>
<protein>
    <submittedName>
        <fullName evidence="1">Uncharacterized protein</fullName>
    </submittedName>
</protein>
<sequence length="51" mass="6323">MIREILIRKDSVSMLVYIAKCFRIEKVWIVKWVCGNRRGMDFNKFIWRFLI</sequence>
<comment type="caution">
    <text evidence="1">The sequence shown here is derived from an EMBL/GenBank/DDBJ whole genome shotgun (WGS) entry which is preliminary data.</text>
</comment>
<proteinExistence type="predicted"/>
<evidence type="ECO:0000313" key="1">
    <source>
        <dbReference type="EMBL" id="TWI25531.1"/>
    </source>
</evidence>
<accession>A0A562N116</accession>